<feature type="region of interest" description="Disordered" evidence="1">
    <location>
        <begin position="15"/>
        <end position="45"/>
    </location>
</feature>
<gene>
    <name evidence="2" type="ORF">L917_21582</name>
</gene>
<dbReference type="EMBL" id="KI683642">
    <property type="protein sequence ID" value="ETL77476.1"/>
    <property type="molecule type" value="Genomic_DNA"/>
</dbReference>
<feature type="compositionally biased region" description="Polar residues" evidence="1">
    <location>
        <begin position="28"/>
        <end position="38"/>
    </location>
</feature>
<sequence length="114" mass="12266">MDPPSCVEGVAYFSSNVSLSNEDDPDTRSSAEGVSSNEGLDEPGRAVVEEVFLSISSDEELDVEPLSSFKKVQSTPSVPVILTSPTNKTNAALDRAISALLGDYEDRVRQEDEE</sequence>
<accession>W2JX17</accession>
<dbReference type="Proteomes" id="UP000054423">
    <property type="component" value="Unassembled WGS sequence"/>
</dbReference>
<organism evidence="2">
    <name type="scientific">Phytophthora nicotianae</name>
    <name type="common">Potato buckeye rot agent</name>
    <name type="synonym">Phytophthora parasitica</name>
    <dbReference type="NCBI Taxonomy" id="4792"/>
    <lineage>
        <taxon>Eukaryota</taxon>
        <taxon>Sar</taxon>
        <taxon>Stramenopiles</taxon>
        <taxon>Oomycota</taxon>
        <taxon>Peronosporomycetes</taxon>
        <taxon>Peronosporales</taxon>
        <taxon>Peronosporaceae</taxon>
        <taxon>Phytophthora</taxon>
    </lineage>
</organism>
<protein>
    <submittedName>
        <fullName evidence="2">Uncharacterized protein</fullName>
    </submittedName>
</protein>
<evidence type="ECO:0000256" key="1">
    <source>
        <dbReference type="SAM" id="MobiDB-lite"/>
    </source>
</evidence>
<proteinExistence type="predicted"/>
<reference evidence="2" key="1">
    <citation type="submission" date="2013-11" db="EMBL/GenBank/DDBJ databases">
        <title>The Genome Sequence of Phytophthora parasitica CHvinca01.</title>
        <authorList>
            <consortium name="The Broad Institute Genomics Platform"/>
            <person name="Russ C."/>
            <person name="Tyler B."/>
            <person name="Panabieres F."/>
            <person name="Shan W."/>
            <person name="Tripathy S."/>
            <person name="Grunwald N."/>
            <person name="Machado M."/>
            <person name="Johnson C.S."/>
            <person name="Arredondo F."/>
            <person name="Hong C."/>
            <person name="Coffey M."/>
            <person name="Young S.K."/>
            <person name="Zeng Q."/>
            <person name="Gargeya S."/>
            <person name="Fitzgerald M."/>
            <person name="Abouelleil A."/>
            <person name="Alvarado L."/>
            <person name="Chapman S.B."/>
            <person name="Gainer-Dewar J."/>
            <person name="Goldberg J."/>
            <person name="Griggs A."/>
            <person name="Gujja S."/>
            <person name="Hansen M."/>
            <person name="Howarth C."/>
            <person name="Imamovic A."/>
            <person name="Ireland A."/>
            <person name="Larimer J."/>
            <person name="McCowan C."/>
            <person name="Murphy C."/>
            <person name="Pearson M."/>
            <person name="Poon T.W."/>
            <person name="Priest M."/>
            <person name="Roberts A."/>
            <person name="Saif S."/>
            <person name="Shea T."/>
            <person name="Sykes S."/>
            <person name="Wortman J."/>
            <person name="Nusbaum C."/>
            <person name="Birren B."/>
        </authorList>
    </citation>
    <scope>NUCLEOTIDE SEQUENCE [LARGE SCALE GENOMIC DNA]</scope>
    <source>
        <strain evidence="2">CHvinca01</strain>
    </source>
</reference>
<evidence type="ECO:0000313" key="2">
    <source>
        <dbReference type="EMBL" id="ETL77476.1"/>
    </source>
</evidence>
<name>W2JX17_PHYNI</name>
<dbReference type="AlphaFoldDB" id="W2JX17"/>